<sequence length="115" mass="13422">YQKAFAALSNAEIVEKQKEIISILEKFVCQMYGMKSENINDAHYEKFLATYKTSGTKVFMKKLISYDSSNLPPCQRELQQQLLRTIYITNIWRNSHLKEPTVLTPEDDGWNLIDD</sequence>
<dbReference type="AlphaFoldDB" id="A0A8K0CMX6"/>
<proteinExistence type="predicted"/>
<dbReference type="OrthoDB" id="6737911at2759"/>
<reference evidence="1" key="1">
    <citation type="submission" date="2019-08" db="EMBL/GenBank/DDBJ databases">
        <title>The genome of the North American firefly Photinus pyralis.</title>
        <authorList>
            <consortium name="Photinus pyralis genome working group"/>
            <person name="Fallon T.R."/>
            <person name="Sander Lower S.E."/>
            <person name="Weng J.-K."/>
        </authorList>
    </citation>
    <scope>NUCLEOTIDE SEQUENCE</scope>
    <source>
        <strain evidence="1">TRF0915ILg1</strain>
        <tissue evidence="1">Whole body</tissue>
    </source>
</reference>
<gene>
    <name evidence="1" type="ORF">ILUMI_15794</name>
</gene>
<comment type="caution">
    <text evidence="1">The sequence shown here is derived from an EMBL/GenBank/DDBJ whole genome shotgun (WGS) entry which is preliminary data.</text>
</comment>
<name>A0A8K0CMX6_IGNLU</name>
<dbReference type="EMBL" id="VTPC01053870">
    <property type="protein sequence ID" value="KAF2890379.1"/>
    <property type="molecule type" value="Genomic_DNA"/>
</dbReference>
<protein>
    <submittedName>
        <fullName evidence="1">Uncharacterized protein</fullName>
    </submittedName>
</protein>
<accession>A0A8K0CMX6</accession>
<evidence type="ECO:0000313" key="2">
    <source>
        <dbReference type="Proteomes" id="UP000801492"/>
    </source>
</evidence>
<keyword evidence="2" id="KW-1185">Reference proteome</keyword>
<dbReference type="Proteomes" id="UP000801492">
    <property type="component" value="Unassembled WGS sequence"/>
</dbReference>
<evidence type="ECO:0000313" key="1">
    <source>
        <dbReference type="EMBL" id="KAF2890379.1"/>
    </source>
</evidence>
<organism evidence="1 2">
    <name type="scientific">Ignelater luminosus</name>
    <name type="common">Cucubano</name>
    <name type="synonym">Pyrophorus luminosus</name>
    <dbReference type="NCBI Taxonomy" id="2038154"/>
    <lineage>
        <taxon>Eukaryota</taxon>
        <taxon>Metazoa</taxon>
        <taxon>Ecdysozoa</taxon>
        <taxon>Arthropoda</taxon>
        <taxon>Hexapoda</taxon>
        <taxon>Insecta</taxon>
        <taxon>Pterygota</taxon>
        <taxon>Neoptera</taxon>
        <taxon>Endopterygota</taxon>
        <taxon>Coleoptera</taxon>
        <taxon>Polyphaga</taxon>
        <taxon>Elateriformia</taxon>
        <taxon>Elateroidea</taxon>
        <taxon>Elateridae</taxon>
        <taxon>Agrypninae</taxon>
        <taxon>Pyrophorini</taxon>
        <taxon>Ignelater</taxon>
    </lineage>
</organism>
<feature type="non-terminal residue" evidence="1">
    <location>
        <position position="1"/>
    </location>
</feature>